<reference evidence="3" key="1">
    <citation type="submission" date="2020-10" db="EMBL/GenBank/DDBJ databases">
        <title>Genomic Encyclopedia of Type Strains, Phase IV (KMG-IV): sequencing the most valuable type-strain genomes for metagenomic binning, comparative biology and taxonomic classification.</title>
        <authorList>
            <person name="Goeker M."/>
        </authorList>
    </citation>
    <scope>NUCLEOTIDE SEQUENCE</scope>
    <source>
        <strain evidence="3">DSM 13886</strain>
    </source>
</reference>
<sequence>MAMGTGTAVAMEAADVTLMHGDLLRVADTIKMSRLTVRNIKQNLFWALAYNSVGIPIAAAGLLAPWVAGAAMAFSSVSVVLNALRLQRVKLRD</sequence>
<keyword evidence="2" id="KW-0812">Transmembrane</keyword>
<dbReference type="PANTHER" id="PTHR43520:SF8">
    <property type="entry name" value="P-TYPE CU(+) TRANSPORTER"/>
    <property type="match status" value="1"/>
</dbReference>
<dbReference type="InterPro" id="IPR023214">
    <property type="entry name" value="HAD_sf"/>
</dbReference>
<dbReference type="EMBL" id="JADBEL010000011">
    <property type="protein sequence ID" value="MBE1555159.1"/>
    <property type="molecule type" value="Genomic_DNA"/>
</dbReference>
<dbReference type="Proteomes" id="UP000658225">
    <property type="component" value="Unassembled WGS sequence"/>
</dbReference>
<dbReference type="SUPFAM" id="SSF56784">
    <property type="entry name" value="HAD-like"/>
    <property type="match status" value="1"/>
</dbReference>
<gene>
    <name evidence="3" type="ORF">H4683_002258</name>
</gene>
<evidence type="ECO:0000256" key="1">
    <source>
        <dbReference type="ARBA" id="ARBA00022967"/>
    </source>
</evidence>
<dbReference type="Gene3D" id="3.40.50.1000">
    <property type="entry name" value="HAD superfamily/HAD-like"/>
    <property type="match status" value="1"/>
</dbReference>
<comment type="caution">
    <text evidence="3">The sequence shown here is derived from an EMBL/GenBank/DDBJ whole genome shotgun (WGS) entry which is preliminary data.</text>
</comment>
<dbReference type="PANTHER" id="PTHR43520">
    <property type="entry name" value="ATP7, ISOFORM B"/>
    <property type="match status" value="1"/>
</dbReference>
<evidence type="ECO:0000313" key="4">
    <source>
        <dbReference type="Proteomes" id="UP000658225"/>
    </source>
</evidence>
<name>A0A927MPG7_9BACL</name>
<dbReference type="GO" id="GO:0016020">
    <property type="term" value="C:membrane"/>
    <property type="evidence" value="ECO:0007669"/>
    <property type="project" value="TreeGrafter"/>
</dbReference>
<evidence type="ECO:0000256" key="2">
    <source>
        <dbReference type="SAM" id="Phobius"/>
    </source>
</evidence>
<proteinExistence type="predicted"/>
<keyword evidence="4" id="KW-1185">Reference proteome</keyword>
<dbReference type="GO" id="GO:0043682">
    <property type="term" value="F:P-type divalent copper transporter activity"/>
    <property type="evidence" value="ECO:0007669"/>
    <property type="project" value="TreeGrafter"/>
</dbReference>
<organism evidence="3 4">
    <name type="scientific">Sporosarcina limicola</name>
    <dbReference type="NCBI Taxonomy" id="34101"/>
    <lineage>
        <taxon>Bacteria</taxon>
        <taxon>Bacillati</taxon>
        <taxon>Bacillota</taxon>
        <taxon>Bacilli</taxon>
        <taxon>Bacillales</taxon>
        <taxon>Caryophanaceae</taxon>
        <taxon>Sporosarcina</taxon>
    </lineage>
</organism>
<keyword evidence="2" id="KW-1133">Transmembrane helix</keyword>
<evidence type="ECO:0000313" key="3">
    <source>
        <dbReference type="EMBL" id="MBE1555159.1"/>
    </source>
</evidence>
<dbReference type="GO" id="GO:0055070">
    <property type="term" value="P:copper ion homeostasis"/>
    <property type="evidence" value="ECO:0007669"/>
    <property type="project" value="TreeGrafter"/>
</dbReference>
<dbReference type="AlphaFoldDB" id="A0A927MPG7"/>
<accession>A0A927MPG7</accession>
<dbReference type="GO" id="GO:0005507">
    <property type="term" value="F:copper ion binding"/>
    <property type="evidence" value="ECO:0007669"/>
    <property type="project" value="TreeGrafter"/>
</dbReference>
<dbReference type="InterPro" id="IPR036412">
    <property type="entry name" value="HAD-like_sf"/>
</dbReference>
<protein>
    <submittedName>
        <fullName evidence="3">Cation transport ATPase</fullName>
    </submittedName>
</protein>
<keyword evidence="2" id="KW-0472">Membrane</keyword>
<feature type="transmembrane region" description="Helical" evidence="2">
    <location>
        <begin position="43"/>
        <end position="60"/>
    </location>
</feature>
<feature type="transmembrane region" description="Helical" evidence="2">
    <location>
        <begin position="66"/>
        <end position="84"/>
    </location>
</feature>
<keyword evidence="1" id="KW-1278">Translocase</keyword>